<dbReference type="InterPro" id="IPR009003">
    <property type="entry name" value="Peptidase_S1_PA"/>
</dbReference>
<gene>
    <name evidence="1" type="ORF">GGR13_001965</name>
</gene>
<dbReference type="RefSeq" id="WP_183213338.1">
    <property type="nucleotide sequence ID" value="NZ_JACHOR010000003.1"/>
</dbReference>
<evidence type="ECO:0000313" key="1">
    <source>
        <dbReference type="EMBL" id="MBB5746361.1"/>
    </source>
</evidence>
<name>A0A7W9CJ03_9CAUL</name>
<keyword evidence="2" id="KW-1185">Reference proteome</keyword>
<dbReference type="AlphaFoldDB" id="A0A7W9CJ03"/>
<dbReference type="EMBL" id="JACHOR010000003">
    <property type="protein sequence ID" value="MBB5746361.1"/>
    <property type="molecule type" value="Genomic_DNA"/>
</dbReference>
<dbReference type="GO" id="GO:0006508">
    <property type="term" value="P:proteolysis"/>
    <property type="evidence" value="ECO:0007669"/>
    <property type="project" value="UniProtKB-KW"/>
</dbReference>
<protein>
    <submittedName>
        <fullName evidence="1">S1-C subfamily serine protease</fullName>
    </submittedName>
</protein>
<sequence length="269" mass="28990">MEPDFSVAVIEATVMIEQQVGGNRKAIGTGFLVTDTAPDGHVRVVLVTAKHVFEEMPRASLEVGFRAEINQEWAYTPADVNIRNSEGRPLWTSHPERDVAVIELRVPAELAAKAIPLAYLADDDSFAQDAVAPGEEFMALGYPRGLSSNAAGFPILRMGRLASYPIGASAVSPTFLLDFSVFPGNSGGPVLRAPDSRDGRARHGLIAGLLTQQVEVDRERMDIGIVTHARFVRETLGVLDGRQPVLRRGVQSAHYPSATTAIAIENVVP</sequence>
<dbReference type="Pfam" id="PF13365">
    <property type="entry name" value="Trypsin_2"/>
    <property type="match status" value="1"/>
</dbReference>
<dbReference type="InterPro" id="IPR043504">
    <property type="entry name" value="Peptidase_S1_PA_chymotrypsin"/>
</dbReference>
<evidence type="ECO:0000313" key="2">
    <source>
        <dbReference type="Proteomes" id="UP000545037"/>
    </source>
</evidence>
<reference evidence="1 2" key="1">
    <citation type="submission" date="2020-08" db="EMBL/GenBank/DDBJ databases">
        <title>Genomic Encyclopedia of Type Strains, Phase IV (KMG-IV): sequencing the most valuable type-strain genomes for metagenomic binning, comparative biology and taxonomic classification.</title>
        <authorList>
            <person name="Goeker M."/>
        </authorList>
    </citation>
    <scope>NUCLEOTIDE SEQUENCE [LARGE SCALE GENOMIC DNA]</scope>
    <source>
        <strain evidence="1 2">DSM 4737</strain>
    </source>
</reference>
<keyword evidence="1" id="KW-0378">Hydrolase</keyword>
<proteinExistence type="predicted"/>
<dbReference type="Gene3D" id="2.40.10.10">
    <property type="entry name" value="Trypsin-like serine proteases"/>
    <property type="match status" value="2"/>
</dbReference>
<keyword evidence="1" id="KW-0645">Protease</keyword>
<comment type="caution">
    <text evidence="1">The sequence shown here is derived from an EMBL/GenBank/DDBJ whole genome shotgun (WGS) entry which is preliminary data.</text>
</comment>
<dbReference type="GO" id="GO:0008233">
    <property type="term" value="F:peptidase activity"/>
    <property type="evidence" value="ECO:0007669"/>
    <property type="project" value="UniProtKB-KW"/>
</dbReference>
<accession>A0A7W9CJ03</accession>
<dbReference type="SUPFAM" id="SSF50494">
    <property type="entry name" value="Trypsin-like serine proteases"/>
    <property type="match status" value="1"/>
</dbReference>
<dbReference type="Proteomes" id="UP000545037">
    <property type="component" value="Unassembled WGS sequence"/>
</dbReference>
<organism evidence="1 2">
    <name type="scientific">Brevundimonas variabilis</name>
    <dbReference type="NCBI Taxonomy" id="74312"/>
    <lineage>
        <taxon>Bacteria</taxon>
        <taxon>Pseudomonadati</taxon>
        <taxon>Pseudomonadota</taxon>
        <taxon>Alphaproteobacteria</taxon>
        <taxon>Caulobacterales</taxon>
        <taxon>Caulobacteraceae</taxon>
        <taxon>Brevundimonas</taxon>
    </lineage>
</organism>